<proteinExistence type="predicted"/>
<evidence type="ECO:0000313" key="2">
    <source>
        <dbReference type="EMBL" id="KIA93790.1"/>
    </source>
</evidence>
<dbReference type="Gene3D" id="3.10.450.40">
    <property type="match status" value="1"/>
</dbReference>
<dbReference type="SUPFAM" id="SSF160719">
    <property type="entry name" value="gpW/gp25-like"/>
    <property type="match status" value="1"/>
</dbReference>
<reference evidence="2 3" key="1">
    <citation type="submission" date="2014-10" db="EMBL/GenBank/DDBJ databases">
        <title>Pedobacter Kyungheensis.</title>
        <authorList>
            <person name="Anderson B.M."/>
            <person name="Newman J.D."/>
        </authorList>
    </citation>
    <scope>NUCLEOTIDE SEQUENCE [LARGE SCALE GENOMIC DNA]</scope>
    <source>
        <strain evidence="2 3">KACC 16221</strain>
    </source>
</reference>
<dbReference type="Pfam" id="PF04965">
    <property type="entry name" value="GPW_gp25"/>
    <property type="match status" value="1"/>
</dbReference>
<evidence type="ECO:0000313" key="3">
    <source>
        <dbReference type="Proteomes" id="UP000031246"/>
    </source>
</evidence>
<keyword evidence="3" id="KW-1185">Reference proteome</keyword>
<evidence type="ECO:0000259" key="1">
    <source>
        <dbReference type="Pfam" id="PF04965"/>
    </source>
</evidence>
<name>A0A0C1DIR9_9SPHI</name>
<dbReference type="EMBL" id="JSYN01000013">
    <property type="protein sequence ID" value="KIA93790.1"/>
    <property type="molecule type" value="Genomic_DNA"/>
</dbReference>
<organism evidence="2 3">
    <name type="scientific">Pedobacter kyungheensis</name>
    <dbReference type="NCBI Taxonomy" id="1069985"/>
    <lineage>
        <taxon>Bacteria</taxon>
        <taxon>Pseudomonadati</taxon>
        <taxon>Bacteroidota</taxon>
        <taxon>Sphingobacteriia</taxon>
        <taxon>Sphingobacteriales</taxon>
        <taxon>Sphingobacteriaceae</taxon>
        <taxon>Pedobacter</taxon>
    </lineage>
</organism>
<dbReference type="RefSeq" id="WP_039476346.1">
    <property type="nucleotide sequence ID" value="NZ_JSYN01000013.1"/>
</dbReference>
<dbReference type="Proteomes" id="UP000031246">
    <property type="component" value="Unassembled WGS sequence"/>
</dbReference>
<dbReference type="AlphaFoldDB" id="A0A0C1DIR9"/>
<accession>A0A0C1DIR9</accession>
<feature type="domain" description="IraD/Gp25-like" evidence="1">
    <location>
        <begin position="25"/>
        <end position="110"/>
    </location>
</feature>
<comment type="caution">
    <text evidence="2">The sequence shown here is derived from an EMBL/GenBank/DDBJ whole genome shotgun (WGS) entry which is preliminary data.</text>
</comment>
<protein>
    <recommendedName>
        <fullName evidence="1">IraD/Gp25-like domain-containing protein</fullName>
    </recommendedName>
</protein>
<dbReference type="InterPro" id="IPR007048">
    <property type="entry name" value="IraD/Gp25-like"/>
</dbReference>
<gene>
    <name evidence="2" type="ORF">OC25_12170</name>
</gene>
<sequence length="144" mass="16883">MSGIFLNKPLRFNSIFTGADLQSTDLGKSISNHLELIIFTRFGEHRHQRNFGCEIWDLDFELIVSESIWEEKFRKSLLKSITSYELRIYNTEVEVRITEVENVYPLRKITEIKKKVDISVRSLIKNTGEKYFFNTALFLSPLST</sequence>
<dbReference type="OrthoDB" id="1161413at2"/>